<dbReference type="AlphaFoldDB" id="A0A1M5S5V5"/>
<evidence type="ECO:0000313" key="7">
    <source>
        <dbReference type="Proteomes" id="UP000184357"/>
    </source>
</evidence>
<dbReference type="Gene3D" id="3.20.20.70">
    <property type="entry name" value="Aldolase class I"/>
    <property type="match status" value="1"/>
</dbReference>
<dbReference type="InterPro" id="IPR008567">
    <property type="entry name" value="BKACE"/>
</dbReference>
<dbReference type="RefSeq" id="WP_073309775.1">
    <property type="nucleotide sequence ID" value="NZ_FQWV01000006.1"/>
</dbReference>
<evidence type="ECO:0000256" key="1">
    <source>
        <dbReference type="ARBA" id="ARBA00001947"/>
    </source>
</evidence>
<dbReference type="Proteomes" id="UP000184357">
    <property type="component" value="Unassembled WGS sequence"/>
</dbReference>
<sequence length="281" mass="30449">MTYEEYLDGKPVVITAALTGGIQGKEAHPDLPETPTEIAEAAAAVEEAGAAVVHLHARRDNGERAFSTERFQEVTDAVRDATEDVIVQHSTGGTAAPDALRAEPLRTDPAPEMASLDMGPMNRGRRLTSENTRDTINGLHTEMRERGIKPELEVFNNGHLNEAFRIFDDLDEPPYLNLIFGPGTLAPPSPANLQRMVDQLPASGEFNVIGFGPHQLPLTTQSLILGGHVRVGLEDNSYLRKGELATNEALVARAVRIANELGRPIASPAQARDMLGVESRR</sequence>
<name>A0A1M5S5V5_9EURY</name>
<evidence type="ECO:0000256" key="2">
    <source>
        <dbReference type="ARBA" id="ARBA00022679"/>
    </source>
</evidence>
<protein>
    <submittedName>
        <fullName evidence="6">3-keto-5-aminohexanoate cleavage enzyme</fullName>
    </submittedName>
</protein>
<feature type="region of interest" description="Disordered" evidence="5">
    <location>
        <begin position="109"/>
        <end position="128"/>
    </location>
</feature>
<keyword evidence="4" id="KW-0862">Zinc</keyword>
<dbReference type="PANTHER" id="PTHR37418">
    <property type="entry name" value="3-KETO-5-AMINOHEXANOATE CLEAVAGE ENZYME-RELATED"/>
    <property type="match status" value="1"/>
</dbReference>
<evidence type="ECO:0000256" key="4">
    <source>
        <dbReference type="ARBA" id="ARBA00022833"/>
    </source>
</evidence>
<dbReference type="Pfam" id="PF05853">
    <property type="entry name" value="BKACE"/>
    <property type="match status" value="1"/>
</dbReference>
<evidence type="ECO:0000256" key="5">
    <source>
        <dbReference type="SAM" id="MobiDB-lite"/>
    </source>
</evidence>
<dbReference type="InterPro" id="IPR013785">
    <property type="entry name" value="Aldolase_TIM"/>
</dbReference>
<keyword evidence="2" id="KW-0808">Transferase</keyword>
<dbReference type="OrthoDB" id="299212at2157"/>
<dbReference type="GO" id="GO:0046872">
    <property type="term" value="F:metal ion binding"/>
    <property type="evidence" value="ECO:0007669"/>
    <property type="project" value="UniProtKB-KW"/>
</dbReference>
<keyword evidence="7" id="KW-1185">Reference proteome</keyword>
<reference evidence="6 7" key="1">
    <citation type="submission" date="2016-11" db="EMBL/GenBank/DDBJ databases">
        <authorList>
            <person name="Jaros S."/>
            <person name="Januszkiewicz K."/>
            <person name="Wedrychowicz H."/>
        </authorList>
    </citation>
    <scope>NUCLEOTIDE SEQUENCE [LARGE SCALE GENOMIC DNA]</scope>
    <source>
        <strain evidence="6 7">DSM 9297</strain>
    </source>
</reference>
<dbReference type="EMBL" id="FQWV01000006">
    <property type="protein sequence ID" value="SHH34007.1"/>
    <property type="molecule type" value="Genomic_DNA"/>
</dbReference>
<gene>
    <name evidence="6" type="ORF">SAMN05443636_2352</name>
</gene>
<comment type="cofactor">
    <cofactor evidence="1">
        <name>Zn(2+)</name>
        <dbReference type="ChEBI" id="CHEBI:29105"/>
    </cofactor>
</comment>
<dbReference type="PANTHER" id="PTHR37418:SF2">
    <property type="entry name" value="3-KETO-5-AMINOHEXANOATE CLEAVAGE ENZYME"/>
    <property type="match status" value="1"/>
</dbReference>
<organism evidence="6 7">
    <name type="scientific">Halobaculum gomorrense</name>
    <dbReference type="NCBI Taxonomy" id="43928"/>
    <lineage>
        <taxon>Archaea</taxon>
        <taxon>Methanobacteriati</taxon>
        <taxon>Methanobacteriota</taxon>
        <taxon>Stenosarchaea group</taxon>
        <taxon>Halobacteria</taxon>
        <taxon>Halobacteriales</taxon>
        <taxon>Haloferacaceae</taxon>
        <taxon>Halobaculum</taxon>
    </lineage>
</organism>
<evidence type="ECO:0000256" key="3">
    <source>
        <dbReference type="ARBA" id="ARBA00022723"/>
    </source>
</evidence>
<proteinExistence type="predicted"/>
<accession>A0A1M5S5V5</accession>
<dbReference type="STRING" id="43928.SAMN05443636_2352"/>
<evidence type="ECO:0000313" key="6">
    <source>
        <dbReference type="EMBL" id="SHH34007.1"/>
    </source>
</evidence>
<keyword evidence="3" id="KW-0479">Metal-binding</keyword>
<dbReference type="GO" id="GO:0043720">
    <property type="term" value="F:3-keto-5-aminohexanoate cleavage activity"/>
    <property type="evidence" value="ECO:0007669"/>
    <property type="project" value="InterPro"/>
</dbReference>